<comment type="caution">
    <text evidence="2">The sequence shown here is derived from an EMBL/GenBank/DDBJ whole genome shotgun (WGS) entry which is preliminary data.</text>
</comment>
<evidence type="ECO:0000256" key="1">
    <source>
        <dbReference type="SAM" id="MobiDB-lite"/>
    </source>
</evidence>
<name>A0A4Z2H275_9TELE</name>
<evidence type="ECO:0000313" key="2">
    <source>
        <dbReference type="EMBL" id="TNN59886.1"/>
    </source>
</evidence>
<gene>
    <name evidence="2" type="ORF">EYF80_029852</name>
</gene>
<reference evidence="2 3" key="1">
    <citation type="submission" date="2019-03" db="EMBL/GenBank/DDBJ databases">
        <title>First draft genome of Liparis tanakae, snailfish: a comprehensive survey of snailfish specific genes.</title>
        <authorList>
            <person name="Kim W."/>
            <person name="Song I."/>
            <person name="Jeong J.-H."/>
            <person name="Kim D."/>
            <person name="Kim S."/>
            <person name="Ryu S."/>
            <person name="Song J.Y."/>
            <person name="Lee S.K."/>
        </authorList>
    </citation>
    <scope>NUCLEOTIDE SEQUENCE [LARGE SCALE GENOMIC DNA]</scope>
    <source>
        <tissue evidence="2">Muscle</tissue>
    </source>
</reference>
<feature type="region of interest" description="Disordered" evidence="1">
    <location>
        <begin position="101"/>
        <end position="155"/>
    </location>
</feature>
<dbReference type="EMBL" id="SRLO01000345">
    <property type="protein sequence ID" value="TNN59886.1"/>
    <property type="molecule type" value="Genomic_DNA"/>
</dbReference>
<proteinExistence type="predicted"/>
<evidence type="ECO:0000313" key="3">
    <source>
        <dbReference type="Proteomes" id="UP000314294"/>
    </source>
</evidence>
<protein>
    <submittedName>
        <fullName evidence="2">Uncharacterized protein</fullName>
    </submittedName>
</protein>
<dbReference type="AlphaFoldDB" id="A0A4Z2H275"/>
<sequence length="155" mass="16520">MVPVVRLKLSSCHRVGGDWTQRSGVGNQAAALPVSLLLTAPGPAGKQPREAHRRVPGEAVDGNARARRCLDVGLPVSVSAPPPVRCSCSEPPVLQNELASAADFRDTKQPKGHRFSPGATLSSELPDPTRQATFGPETRHEKRLAAVQRSAIKRP</sequence>
<keyword evidence="3" id="KW-1185">Reference proteome</keyword>
<organism evidence="2 3">
    <name type="scientific">Liparis tanakae</name>
    <name type="common">Tanaka's snailfish</name>
    <dbReference type="NCBI Taxonomy" id="230148"/>
    <lineage>
        <taxon>Eukaryota</taxon>
        <taxon>Metazoa</taxon>
        <taxon>Chordata</taxon>
        <taxon>Craniata</taxon>
        <taxon>Vertebrata</taxon>
        <taxon>Euteleostomi</taxon>
        <taxon>Actinopterygii</taxon>
        <taxon>Neopterygii</taxon>
        <taxon>Teleostei</taxon>
        <taxon>Neoteleostei</taxon>
        <taxon>Acanthomorphata</taxon>
        <taxon>Eupercaria</taxon>
        <taxon>Perciformes</taxon>
        <taxon>Cottioidei</taxon>
        <taxon>Cottales</taxon>
        <taxon>Liparidae</taxon>
        <taxon>Liparis</taxon>
    </lineage>
</organism>
<dbReference type="Proteomes" id="UP000314294">
    <property type="component" value="Unassembled WGS sequence"/>
</dbReference>
<accession>A0A4Z2H275</accession>